<organism evidence="5 7">
    <name type="scientific">Pseudomonas taetrolens</name>
    <dbReference type="NCBI Taxonomy" id="47884"/>
    <lineage>
        <taxon>Bacteria</taxon>
        <taxon>Pseudomonadati</taxon>
        <taxon>Pseudomonadota</taxon>
        <taxon>Gammaproteobacteria</taxon>
        <taxon>Pseudomonadales</taxon>
        <taxon>Pseudomonadaceae</taxon>
        <taxon>Pseudomonas</taxon>
    </lineage>
</organism>
<dbReference type="OrthoDB" id="9811754at2"/>
<protein>
    <submittedName>
        <fullName evidence="5">DSBA oxidoreductase</fullName>
    </submittedName>
    <submittedName>
        <fullName evidence="6">Membrane fusion protein, multidrug efflux system</fullName>
    </submittedName>
</protein>
<evidence type="ECO:0000256" key="2">
    <source>
        <dbReference type="SAM" id="Coils"/>
    </source>
</evidence>
<keyword evidence="2" id="KW-0175">Coiled coil</keyword>
<dbReference type="Proteomes" id="UP000183155">
    <property type="component" value="Unassembled WGS sequence"/>
</dbReference>
<evidence type="ECO:0000313" key="8">
    <source>
        <dbReference type="Proteomes" id="UP000183155"/>
    </source>
</evidence>
<evidence type="ECO:0000313" key="7">
    <source>
        <dbReference type="Proteomes" id="UP000036395"/>
    </source>
</evidence>
<dbReference type="AlphaFoldDB" id="A0A0J6GPI1"/>
<dbReference type="EMBL" id="FNRS01000001">
    <property type="protein sequence ID" value="SEC60491.1"/>
    <property type="molecule type" value="Genomic_DNA"/>
</dbReference>
<dbReference type="InterPro" id="IPR058625">
    <property type="entry name" value="MdtA-like_BSH"/>
</dbReference>
<feature type="coiled-coil region" evidence="2">
    <location>
        <begin position="116"/>
        <end position="188"/>
    </location>
</feature>
<comment type="similarity">
    <text evidence="1">Belongs to the membrane fusion protein (MFP) (TC 8.A.1) family.</text>
</comment>
<feature type="domain" description="Multidrug resistance protein MdtA-like barrel-sandwich hybrid" evidence="3">
    <location>
        <begin position="51"/>
        <end position="244"/>
    </location>
</feature>
<dbReference type="Proteomes" id="UP000036395">
    <property type="component" value="Unassembled WGS sequence"/>
</dbReference>
<dbReference type="EMBL" id="JYLA01000005">
    <property type="protein sequence ID" value="KMM84288.1"/>
    <property type="molecule type" value="Genomic_DNA"/>
</dbReference>
<gene>
    <name evidence="6" type="ORF">SAMN04490203_2737</name>
    <name evidence="5" type="ORF">TU78_13685</name>
</gene>
<dbReference type="Gene3D" id="2.40.30.170">
    <property type="match status" value="1"/>
</dbReference>
<dbReference type="InterPro" id="IPR050739">
    <property type="entry name" value="MFP"/>
</dbReference>
<keyword evidence="8" id="KW-1185">Reference proteome</keyword>
<dbReference type="Pfam" id="PF25917">
    <property type="entry name" value="BSH_RND"/>
    <property type="match status" value="1"/>
</dbReference>
<dbReference type="GO" id="GO:0055085">
    <property type="term" value="P:transmembrane transport"/>
    <property type="evidence" value="ECO:0007669"/>
    <property type="project" value="InterPro"/>
</dbReference>
<accession>A0A0J6GPI1</accession>
<dbReference type="PANTHER" id="PTHR30386">
    <property type="entry name" value="MEMBRANE FUSION SUBUNIT OF EMRAB-TOLC MULTIDRUG EFFLUX PUMP"/>
    <property type="match status" value="1"/>
</dbReference>
<evidence type="ECO:0000256" key="1">
    <source>
        <dbReference type="ARBA" id="ARBA00009477"/>
    </source>
</evidence>
<dbReference type="SUPFAM" id="SSF111369">
    <property type="entry name" value="HlyD-like secretion proteins"/>
    <property type="match status" value="2"/>
</dbReference>
<evidence type="ECO:0000259" key="3">
    <source>
        <dbReference type="Pfam" id="PF25917"/>
    </source>
</evidence>
<evidence type="ECO:0000313" key="5">
    <source>
        <dbReference type="EMBL" id="KMM84288.1"/>
    </source>
</evidence>
<dbReference type="PATRIC" id="fig|47884.3.peg.3202"/>
<dbReference type="InterPro" id="IPR058634">
    <property type="entry name" value="AaeA-lik-b-barrel"/>
</dbReference>
<reference evidence="5 7" key="1">
    <citation type="submission" date="2015-02" db="EMBL/GenBank/DDBJ databases">
        <title>Pseudomonas helleri sp. nov. and Pseudomonas weihenstephanensis sp. nov., isolated from raw cows milk.</title>
        <authorList>
            <person name="von Neubeck M."/>
            <person name="Huptas C."/>
            <person name="Wenning M."/>
            <person name="Scherer S."/>
        </authorList>
    </citation>
    <scope>NUCLEOTIDE SEQUENCE [LARGE SCALE GENOMIC DNA]</scope>
    <source>
        <strain evidence="5 7">DSM 21104</strain>
    </source>
</reference>
<feature type="domain" description="p-hydroxybenzoic acid efflux pump subunit AaeA-like beta-barrel" evidence="4">
    <location>
        <begin position="250"/>
        <end position="336"/>
    </location>
</feature>
<proteinExistence type="inferred from homology"/>
<dbReference type="PANTHER" id="PTHR30386:SF24">
    <property type="entry name" value="MULTIDRUG RESISTANCE EFFLUX PUMP"/>
    <property type="match status" value="1"/>
</dbReference>
<sequence length="354" mass="38025">MSTTHGRKPWLMAAAGLVAMVVLYGLWRLVFATGTVQSTNDAFVSADYTLVAPKVAGFIDDVLVQDNQYVKAGQLLARIDPQDYQTEVRAAQASVATAQAQLTNAVAMLERQRSLIEQAKATVDADLAQVEFAEHELQRYRHLAGQGAGTLQNLQQAKNRSQTARAHLAQHKAALEAARQQTQVLAAQSTAAEASVQHAQALQARAELELSYTQLVAPFDGVIGRRSVRLGAYVKPGDSVLAVVPLAEAYVVANFLEHQLTHMRAGQRVTIKVDSFPGETLEGSIDSIAPATGVTFSAIAPDNATGNFTKVVQRIPVKIVLDPGQEQARNLRVGMSVNASIDTASLHDEQVSAR</sequence>
<dbReference type="Gene3D" id="1.10.287.470">
    <property type="entry name" value="Helix hairpin bin"/>
    <property type="match status" value="2"/>
</dbReference>
<dbReference type="PRINTS" id="PR01490">
    <property type="entry name" value="RTXTOXIND"/>
</dbReference>
<dbReference type="STRING" id="47884.SAMN04490203_2737"/>
<reference evidence="6 8" key="2">
    <citation type="submission" date="2016-10" db="EMBL/GenBank/DDBJ databases">
        <authorList>
            <person name="Varghese N."/>
            <person name="Submissions S."/>
        </authorList>
    </citation>
    <scope>NUCLEOTIDE SEQUENCE [LARGE SCALE GENOMIC DNA]</scope>
    <source>
        <strain evidence="6 8">BS3652</strain>
    </source>
</reference>
<dbReference type="Pfam" id="PF25963">
    <property type="entry name" value="Beta-barrel_AAEA"/>
    <property type="match status" value="1"/>
</dbReference>
<comment type="caution">
    <text evidence="5">The sequence shown here is derived from an EMBL/GenBank/DDBJ whole genome shotgun (WGS) entry which is preliminary data.</text>
</comment>
<evidence type="ECO:0000259" key="4">
    <source>
        <dbReference type="Pfam" id="PF25963"/>
    </source>
</evidence>
<name>A0A0J6GPI1_PSETA</name>
<dbReference type="Gene3D" id="2.40.50.100">
    <property type="match status" value="1"/>
</dbReference>
<evidence type="ECO:0000313" key="6">
    <source>
        <dbReference type="EMBL" id="SEC60491.1"/>
    </source>
</evidence>